<gene>
    <name evidence="7" type="ORF">CASFOL_023276</name>
</gene>
<dbReference type="PANTHER" id="PTHR12549:SF11">
    <property type="entry name" value="LYSINE-SPECIFIC DEMETHYLASE JMJ25"/>
    <property type="match status" value="1"/>
</dbReference>
<reference evidence="8" key="1">
    <citation type="journal article" date="2024" name="IScience">
        <title>Strigolactones Initiate the Formation of Haustorium-like Structures in Castilleja.</title>
        <authorList>
            <person name="Buerger M."/>
            <person name="Peterson D."/>
            <person name="Chory J."/>
        </authorList>
    </citation>
    <scope>NUCLEOTIDE SEQUENCE [LARGE SCALE GENOMIC DNA]</scope>
</reference>
<protein>
    <recommendedName>
        <fullName evidence="6">JmjC domain-containing protein</fullName>
    </recommendedName>
</protein>
<dbReference type="CDD" id="cd02208">
    <property type="entry name" value="cupin_RmlC-like"/>
    <property type="match status" value="1"/>
</dbReference>
<evidence type="ECO:0000256" key="5">
    <source>
        <dbReference type="SAM" id="MobiDB-lite"/>
    </source>
</evidence>
<comment type="similarity">
    <text evidence="2">Belongs to the JARID1 histone demethylase family.</text>
</comment>
<dbReference type="SMART" id="SM00558">
    <property type="entry name" value="JmjC"/>
    <property type="match status" value="1"/>
</dbReference>
<keyword evidence="4" id="KW-0539">Nucleus</keyword>
<organism evidence="7 8">
    <name type="scientific">Castilleja foliolosa</name>
    <dbReference type="NCBI Taxonomy" id="1961234"/>
    <lineage>
        <taxon>Eukaryota</taxon>
        <taxon>Viridiplantae</taxon>
        <taxon>Streptophyta</taxon>
        <taxon>Embryophyta</taxon>
        <taxon>Tracheophyta</taxon>
        <taxon>Spermatophyta</taxon>
        <taxon>Magnoliopsida</taxon>
        <taxon>eudicotyledons</taxon>
        <taxon>Gunneridae</taxon>
        <taxon>Pentapetalae</taxon>
        <taxon>asterids</taxon>
        <taxon>lamiids</taxon>
        <taxon>Lamiales</taxon>
        <taxon>Orobanchaceae</taxon>
        <taxon>Pedicularideae</taxon>
        <taxon>Castillejinae</taxon>
        <taxon>Castilleja</taxon>
    </lineage>
</organism>
<dbReference type="AlphaFoldDB" id="A0ABD3CLD3"/>
<dbReference type="InterPro" id="IPR045109">
    <property type="entry name" value="LSDs-like"/>
</dbReference>
<dbReference type="GO" id="GO:0046872">
    <property type="term" value="F:metal ion binding"/>
    <property type="evidence" value="ECO:0007669"/>
    <property type="project" value="UniProtKB-KW"/>
</dbReference>
<evidence type="ECO:0000256" key="4">
    <source>
        <dbReference type="ARBA" id="ARBA00023242"/>
    </source>
</evidence>
<evidence type="ECO:0000259" key="6">
    <source>
        <dbReference type="PROSITE" id="PS51184"/>
    </source>
</evidence>
<dbReference type="PANTHER" id="PTHR12549">
    <property type="entry name" value="JMJC DOMAIN-CONTAINING HISTONE DEMETHYLATION PROTEIN"/>
    <property type="match status" value="1"/>
</dbReference>
<feature type="domain" description="JmjC" evidence="6">
    <location>
        <begin position="409"/>
        <end position="591"/>
    </location>
</feature>
<keyword evidence="8" id="KW-1185">Reference proteome</keyword>
<sequence length="702" mass="79837">MALRSHSNEGPSSDGNMHTEEPTAKKQRSGGSNCHQCHRTKYRVVRCTKCKLKYCTSCITRWYTGMDENDFADACAGCRNICNCAGCLHDVANKVCIKALLDSGSEVAISDRIEYSKHIIRVLLPTVKQFVVEQNMEKEEEARMQGSSTAEILFPGEYYVYNVDDEGICYNCKTSIFDIYRGCEICPYKLCITCSREIRDAVPWDTFGEAPMTMDRFNAIPKWILTENGTISCPLNDMGGCGCGNLVLKSTYPDNWVSQLLMKAESVPEVCKLPDGLGLMEGPAVVSVDKGDQIHFQWHLHRGEPLIVPNVLCGTTGLSWESKVMWRACRKFKTDNDLPIMDFRAINCSNWCEETINMHHFFEGYRDGLFDNEGRRRILKVEQWPPAESLRERMPRHFMELLRCLPFKHYTHPLAGYLNLSSAIHEISLIPDLEPKMCFACGVEEELGLISVTNLHYALSDRVNILLNTAERFNGAEGGAVWDVFRRQDVPKLEEYLRRHYQELRHTSLLQQVAHPIHDKAFYLTAEHKSSLKEEFGIQPWTFVQKLGDAVVVPAGCPHQIRNLKSCTSAVVSFISPESVGECIRLSTEYRLLPDSHRCKEDKLQVKKMTLDAISDAVHYLDKNAPSTYRTPVTTPVDEHQDPAQSLERPSLAFLRNELERMLLTKEKLGPRIDKYKKAYLEKATKDLVSRIYSAQESSSSK</sequence>
<dbReference type="Pfam" id="PF02373">
    <property type="entry name" value="JmjC"/>
    <property type="match status" value="1"/>
</dbReference>
<dbReference type="SUPFAM" id="SSF51197">
    <property type="entry name" value="Clavaminate synthase-like"/>
    <property type="match status" value="1"/>
</dbReference>
<keyword evidence="3" id="KW-0479">Metal-binding</keyword>
<dbReference type="Proteomes" id="UP001632038">
    <property type="component" value="Unassembled WGS sequence"/>
</dbReference>
<dbReference type="GO" id="GO:0005634">
    <property type="term" value="C:nucleus"/>
    <property type="evidence" value="ECO:0007669"/>
    <property type="project" value="UniProtKB-SubCell"/>
</dbReference>
<evidence type="ECO:0000256" key="1">
    <source>
        <dbReference type="ARBA" id="ARBA00004123"/>
    </source>
</evidence>
<feature type="region of interest" description="Disordered" evidence="5">
    <location>
        <begin position="1"/>
        <end position="35"/>
    </location>
</feature>
<dbReference type="EMBL" id="JAVIJP010000032">
    <property type="protein sequence ID" value="KAL3630292.1"/>
    <property type="molecule type" value="Genomic_DNA"/>
</dbReference>
<accession>A0ABD3CLD3</accession>
<name>A0ABD3CLD3_9LAMI</name>
<comment type="caution">
    <text evidence="7">The sequence shown here is derived from an EMBL/GenBank/DDBJ whole genome shotgun (WGS) entry which is preliminary data.</text>
</comment>
<evidence type="ECO:0000256" key="2">
    <source>
        <dbReference type="ARBA" id="ARBA00006801"/>
    </source>
</evidence>
<evidence type="ECO:0000256" key="3">
    <source>
        <dbReference type="ARBA" id="ARBA00022723"/>
    </source>
</evidence>
<comment type="subcellular location">
    <subcellularLocation>
        <location evidence="1">Nucleus</location>
    </subcellularLocation>
</comment>
<dbReference type="InterPro" id="IPR003347">
    <property type="entry name" value="JmjC_dom"/>
</dbReference>
<evidence type="ECO:0000313" key="7">
    <source>
        <dbReference type="EMBL" id="KAL3630292.1"/>
    </source>
</evidence>
<evidence type="ECO:0000313" key="8">
    <source>
        <dbReference type="Proteomes" id="UP001632038"/>
    </source>
</evidence>
<dbReference type="PROSITE" id="PS51184">
    <property type="entry name" value="JMJC"/>
    <property type="match status" value="1"/>
</dbReference>
<dbReference type="Gene3D" id="2.60.120.650">
    <property type="entry name" value="Cupin"/>
    <property type="match status" value="1"/>
</dbReference>
<proteinExistence type="inferred from homology"/>